<protein>
    <submittedName>
        <fullName evidence="1">Uncharacterized protein</fullName>
    </submittedName>
</protein>
<reference evidence="1 2" key="1">
    <citation type="submission" date="2024-11" db="EMBL/GenBank/DDBJ databases">
        <title>Adaptive evolution of stress response genes in parasites aligns with host niche diversity.</title>
        <authorList>
            <person name="Hahn C."/>
            <person name="Resl P."/>
        </authorList>
    </citation>
    <scope>NUCLEOTIDE SEQUENCE [LARGE SCALE GENOMIC DNA]</scope>
    <source>
        <strain evidence="1">EGGRZ-B1_66</strain>
        <tissue evidence="1">Body</tissue>
    </source>
</reference>
<proteinExistence type="predicted"/>
<evidence type="ECO:0000313" key="1">
    <source>
        <dbReference type="EMBL" id="KAL3310309.1"/>
    </source>
</evidence>
<sequence>HPLNEQAICPSDEEIDQMVYRNLMTILEENEELFSTNEEDGSSAKSVYFTAEKYFDRNCNEKDKYSLSLFDGCSDVLCATGTECSGLTVHELRCDPWSAMNDTSSMDRVSMLDLIIPSYLN</sequence>
<gene>
    <name evidence="1" type="ORF">Ciccas_011128</name>
</gene>
<name>A0ABD2PSK1_9PLAT</name>
<organism evidence="1 2">
    <name type="scientific">Cichlidogyrus casuarinus</name>
    <dbReference type="NCBI Taxonomy" id="1844966"/>
    <lineage>
        <taxon>Eukaryota</taxon>
        <taxon>Metazoa</taxon>
        <taxon>Spiralia</taxon>
        <taxon>Lophotrochozoa</taxon>
        <taxon>Platyhelminthes</taxon>
        <taxon>Monogenea</taxon>
        <taxon>Monopisthocotylea</taxon>
        <taxon>Dactylogyridea</taxon>
        <taxon>Ancyrocephalidae</taxon>
        <taxon>Cichlidogyrus</taxon>
    </lineage>
</organism>
<evidence type="ECO:0000313" key="2">
    <source>
        <dbReference type="Proteomes" id="UP001626550"/>
    </source>
</evidence>
<comment type="caution">
    <text evidence="1">The sequence shown here is derived from an EMBL/GenBank/DDBJ whole genome shotgun (WGS) entry which is preliminary data.</text>
</comment>
<feature type="non-terminal residue" evidence="1">
    <location>
        <position position="1"/>
    </location>
</feature>
<keyword evidence="2" id="KW-1185">Reference proteome</keyword>
<dbReference type="EMBL" id="JBJKFK010003066">
    <property type="protein sequence ID" value="KAL3310309.1"/>
    <property type="molecule type" value="Genomic_DNA"/>
</dbReference>
<accession>A0ABD2PSK1</accession>
<dbReference type="AlphaFoldDB" id="A0ABD2PSK1"/>
<feature type="non-terminal residue" evidence="1">
    <location>
        <position position="121"/>
    </location>
</feature>
<dbReference type="Proteomes" id="UP001626550">
    <property type="component" value="Unassembled WGS sequence"/>
</dbReference>